<proteinExistence type="predicted"/>
<dbReference type="RefSeq" id="WP_108535208.1">
    <property type="nucleotide sequence ID" value="NZ_PYHP01000101.1"/>
</dbReference>
<evidence type="ECO:0008006" key="3">
    <source>
        <dbReference type="Google" id="ProtNLM"/>
    </source>
</evidence>
<evidence type="ECO:0000313" key="1">
    <source>
        <dbReference type="EMBL" id="PUA34624.1"/>
    </source>
</evidence>
<reference evidence="1 2" key="1">
    <citation type="submission" date="2018-03" db="EMBL/GenBank/DDBJ databases">
        <title>Genome sequence of Paenibacillus elgii strain AC13 an antimicrobial compound producing bacteria.</title>
        <authorList>
            <person name="Kurokawa A.S."/>
            <person name="Araujo J.F."/>
            <person name="Costa R.A."/>
            <person name="Ortega D.B."/>
            <person name="Pires A.S."/>
            <person name="Pappas G.J.Jr."/>
            <person name="Franco O.L."/>
            <person name="Barreto C."/>
            <person name="Magalhaes B.S."/>
            <person name="Kruger R.H."/>
        </authorList>
    </citation>
    <scope>NUCLEOTIDE SEQUENCE [LARGE SCALE GENOMIC DNA]</scope>
    <source>
        <strain evidence="1 2">AC13</strain>
    </source>
</reference>
<name>A0A2T6FRT7_9BACL</name>
<sequence>MQYSININIKDQTLILTSITTFGNYIPALRLREILSEKNISNDLLLIESLYSESALTRLERFKKSSKENYKFIQFALRLIRNTMSTVEPTKKQITLNSWFKMGIKNFIVFSGFWLPILKEYEQMIGINVIVFHVDKGLSPSYDFFWPLDSNYVSKWLHDKENIKFFLRRHPEVMKYENRNKEIVVHGGGWGVGNWGTLLNDLSQSNFKIIIAEIESNINNGNQANVKIRPDWIGSGVIKELIYPPMVSEGATEEEPLFNWIKKSCGVISKPGGSTLLDCMLTATPLVVLEPVGKHEVENADYFLNMGFGIEYSAWKRNDFSISTLKQLHKNISLYRNQLLKE</sequence>
<accession>A0A2T6FRT7</accession>
<gene>
    <name evidence="1" type="ORF">C8Z91_34735</name>
</gene>
<evidence type="ECO:0000313" key="2">
    <source>
        <dbReference type="Proteomes" id="UP000244184"/>
    </source>
</evidence>
<dbReference type="Proteomes" id="UP000244184">
    <property type="component" value="Unassembled WGS sequence"/>
</dbReference>
<dbReference type="EMBL" id="PYHP01000101">
    <property type="protein sequence ID" value="PUA34624.1"/>
    <property type="molecule type" value="Genomic_DNA"/>
</dbReference>
<protein>
    <recommendedName>
        <fullName evidence="3">UDP-glucuronosyltransferase</fullName>
    </recommendedName>
</protein>
<organism evidence="1 2">
    <name type="scientific">Paenibacillus elgii</name>
    <dbReference type="NCBI Taxonomy" id="189691"/>
    <lineage>
        <taxon>Bacteria</taxon>
        <taxon>Bacillati</taxon>
        <taxon>Bacillota</taxon>
        <taxon>Bacilli</taxon>
        <taxon>Bacillales</taxon>
        <taxon>Paenibacillaceae</taxon>
        <taxon>Paenibacillus</taxon>
    </lineage>
</organism>
<dbReference type="AlphaFoldDB" id="A0A2T6FRT7"/>
<dbReference type="Gene3D" id="3.40.50.2000">
    <property type="entry name" value="Glycogen Phosphorylase B"/>
    <property type="match status" value="1"/>
</dbReference>
<comment type="caution">
    <text evidence="1">The sequence shown here is derived from an EMBL/GenBank/DDBJ whole genome shotgun (WGS) entry which is preliminary data.</text>
</comment>